<evidence type="ECO:0000313" key="3">
    <source>
        <dbReference type="EMBL" id="SPT55469.1"/>
    </source>
</evidence>
<dbReference type="Proteomes" id="UP000250192">
    <property type="component" value="Unassembled WGS sequence"/>
</dbReference>
<protein>
    <submittedName>
        <fullName evidence="3">Uncharacterized protein</fullName>
    </submittedName>
</protein>
<reference evidence="3 4" key="1">
    <citation type="submission" date="2018-06" db="EMBL/GenBank/DDBJ databases">
        <authorList>
            <consortium name="Pathogen Informatics"/>
            <person name="Doyle S."/>
        </authorList>
    </citation>
    <scope>NUCLEOTIDE SEQUENCE [LARGE SCALE GENOMIC DNA]</scope>
    <source>
        <strain evidence="3 4">NCTC9935</strain>
    </source>
</reference>
<evidence type="ECO:0000313" key="4">
    <source>
        <dbReference type="Proteomes" id="UP000250192"/>
    </source>
</evidence>
<dbReference type="AlphaFoldDB" id="A0A2X0U132"/>
<dbReference type="GeneID" id="93758441"/>
<keyword evidence="2" id="KW-0472">Membrane</keyword>
<feature type="transmembrane region" description="Helical" evidence="2">
    <location>
        <begin position="20"/>
        <end position="41"/>
    </location>
</feature>
<evidence type="ECO:0000256" key="1">
    <source>
        <dbReference type="SAM" id="MobiDB-lite"/>
    </source>
</evidence>
<feature type="region of interest" description="Disordered" evidence="1">
    <location>
        <begin position="52"/>
        <end position="76"/>
    </location>
</feature>
<dbReference type="OrthoDB" id="3268715at2"/>
<dbReference type="EMBL" id="UAPR01000002">
    <property type="protein sequence ID" value="SPT55469.1"/>
    <property type="molecule type" value="Genomic_DNA"/>
</dbReference>
<dbReference type="RefSeq" id="WP_111823479.1">
    <property type="nucleotide sequence ID" value="NZ_CBDERX010000061.1"/>
</dbReference>
<name>A0A2X0U132_9ACTO</name>
<evidence type="ECO:0000256" key="2">
    <source>
        <dbReference type="SAM" id="Phobius"/>
    </source>
</evidence>
<proteinExistence type="predicted"/>
<keyword evidence="4" id="KW-1185">Reference proteome</keyword>
<accession>A0A2X0U132</accession>
<organism evidence="3 4">
    <name type="scientific">Schaalia odontolytica</name>
    <dbReference type="NCBI Taxonomy" id="1660"/>
    <lineage>
        <taxon>Bacteria</taxon>
        <taxon>Bacillati</taxon>
        <taxon>Actinomycetota</taxon>
        <taxon>Actinomycetes</taxon>
        <taxon>Actinomycetales</taxon>
        <taxon>Actinomycetaceae</taxon>
        <taxon>Schaalia</taxon>
    </lineage>
</organism>
<keyword evidence="2" id="KW-1133">Transmembrane helix</keyword>
<sequence>MSYVPTSTQQASASNNGSKIITLIGAAVAVLFLLISVGLGLGARSNSQSAAEAQSDAASMRQKAKDTETETATTRTKVNEATTKKEAQDWCNGLTSEKSDFDSLDEAARKYNSLTATRREAIGQICPQKQSFIEAYSKDMSQDMLHNDVHCTGGASTVTITGSVSIVGANLAGASAYDVGVELYLVPGSSSKGYTPSDKQTVTVPAGGTGTTTSVVPIPSFNSGSCIIRAVSLWPSGL</sequence>
<gene>
    <name evidence="3" type="ORF">NCTC9935_00975</name>
</gene>
<keyword evidence="2" id="KW-0812">Transmembrane</keyword>